<evidence type="ECO:0000313" key="1">
    <source>
        <dbReference type="EMBL" id="CAI9569889.1"/>
    </source>
</evidence>
<proteinExistence type="predicted"/>
<organism evidence="1 2">
    <name type="scientific">Staurois parvus</name>
    <dbReference type="NCBI Taxonomy" id="386267"/>
    <lineage>
        <taxon>Eukaryota</taxon>
        <taxon>Metazoa</taxon>
        <taxon>Chordata</taxon>
        <taxon>Craniata</taxon>
        <taxon>Vertebrata</taxon>
        <taxon>Euteleostomi</taxon>
        <taxon>Amphibia</taxon>
        <taxon>Batrachia</taxon>
        <taxon>Anura</taxon>
        <taxon>Neobatrachia</taxon>
        <taxon>Ranoidea</taxon>
        <taxon>Ranidae</taxon>
        <taxon>Staurois</taxon>
    </lineage>
</organism>
<dbReference type="InterPro" id="IPR027975">
    <property type="entry name" value="TMEM71"/>
</dbReference>
<comment type="caution">
    <text evidence="1">The sequence shown here is derived from an EMBL/GenBank/DDBJ whole genome shotgun (WGS) entry which is preliminary data.</text>
</comment>
<dbReference type="PANTHER" id="PTHR35255:SF1">
    <property type="entry name" value="TRANSMEMBRANE PROTEIN 71"/>
    <property type="match status" value="1"/>
</dbReference>
<gene>
    <name evidence="1" type="ORF">SPARVUS_LOCUS7013198</name>
</gene>
<accession>A0ABN9DBF1</accession>
<sequence length="231" mass="26735">SRDTCDLLRLDTPNKSFLPTLDASPCRHSPRLLSNGYYMFEDDSYNTDDEGNLSFSPTKCTISYKENVVRIFRRRRRPHAQRALDLSNHENQEGWRPQLEEDLCDCEPLDFIQTFNNFAERITNCTSRSTIGSCLAASVSQVLQSEQSNLQELQTSEPFQDNGSLSSIFNSESRTFDPSNKLSKYSRSGRNIREKLCVQLYGRTPMCLTKVTTHFQMTQRTSYQHSRRQFL</sequence>
<protein>
    <submittedName>
        <fullName evidence="1">Uncharacterized protein</fullName>
    </submittedName>
</protein>
<dbReference type="Pfam" id="PF15121">
    <property type="entry name" value="TMEM71"/>
    <property type="match status" value="1"/>
</dbReference>
<dbReference type="Proteomes" id="UP001162483">
    <property type="component" value="Unassembled WGS sequence"/>
</dbReference>
<dbReference type="PANTHER" id="PTHR35255">
    <property type="entry name" value="TRANSMEMBRANE PROTEIN 71"/>
    <property type="match status" value="1"/>
</dbReference>
<keyword evidence="2" id="KW-1185">Reference proteome</keyword>
<name>A0ABN9DBF1_9NEOB</name>
<reference evidence="1" key="1">
    <citation type="submission" date="2023-05" db="EMBL/GenBank/DDBJ databases">
        <authorList>
            <person name="Stuckert A."/>
        </authorList>
    </citation>
    <scope>NUCLEOTIDE SEQUENCE</scope>
</reference>
<feature type="non-terminal residue" evidence="1">
    <location>
        <position position="1"/>
    </location>
</feature>
<dbReference type="EMBL" id="CATNWA010014277">
    <property type="protein sequence ID" value="CAI9569889.1"/>
    <property type="molecule type" value="Genomic_DNA"/>
</dbReference>
<evidence type="ECO:0000313" key="2">
    <source>
        <dbReference type="Proteomes" id="UP001162483"/>
    </source>
</evidence>